<keyword evidence="3" id="KW-1185">Reference proteome</keyword>
<evidence type="ECO:0000313" key="3">
    <source>
        <dbReference type="Proteomes" id="UP001642409"/>
    </source>
</evidence>
<protein>
    <submittedName>
        <fullName evidence="1">SANT/Myb domain</fullName>
    </submittedName>
    <submittedName>
        <fullName evidence="2">SANT/Myb_domain</fullName>
    </submittedName>
</protein>
<accession>A0AA86N538</accession>
<dbReference type="SUPFAM" id="SSF46689">
    <property type="entry name" value="Homeodomain-like"/>
    <property type="match status" value="1"/>
</dbReference>
<reference evidence="1" key="1">
    <citation type="submission" date="2023-06" db="EMBL/GenBank/DDBJ databases">
        <authorList>
            <person name="Kurt Z."/>
        </authorList>
    </citation>
    <scope>NUCLEOTIDE SEQUENCE</scope>
</reference>
<comment type="caution">
    <text evidence="1">The sequence shown here is derived from an EMBL/GenBank/DDBJ whole genome shotgun (WGS) entry which is preliminary data.</text>
</comment>
<sequence>MRWSDEEKALFEQLFKSYEIAFAYYVQYFQNRTESQIKSFYYNVVYSNKQIAAKNNSGIPQTKRNRRSTQPRIEQHCNVQSSFVKSLSSSQDYSQTQSIANQKNIGISYDTQEHLLYVFDELE</sequence>
<proteinExistence type="predicted"/>
<dbReference type="InterPro" id="IPR001005">
    <property type="entry name" value="SANT/Myb"/>
</dbReference>
<evidence type="ECO:0000313" key="1">
    <source>
        <dbReference type="EMBL" id="CAI9913010.1"/>
    </source>
</evidence>
<reference evidence="2 3" key="2">
    <citation type="submission" date="2024-07" db="EMBL/GenBank/DDBJ databases">
        <authorList>
            <person name="Akdeniz Z."/>
        </authorList>
    </citation>
    <scope>NUCLEOTIDE SEQUENCE [LARGE SCALE GENOMIC DNA]</scope>
</reference>
<dbReference type="Gene3D" id="1.10.10.60">
    <property type="entry name" value="Homeodomain-like"/>
    <property type="match status" value="1"/>
</dbReference>
<dbReference type="InterPro" id="IPR009057">
    <property type="entry name" value="Homeodomain-like_sf"/>
</dbReference>
<evidence type="ECO:0000313" key="2">
    <source>
        <dbReference type="EMBL" id="CAL6112481.1"/>
    </source>
</evidence>
<dbReference type="EMBL" id="CAXDID020000740">
    <property type="protein sequence ID" value="CAL6112481.1"/>
    <property type="molecule type" value="Genomic_DNA"/>
</dbReference>
<dbReference type="Proteomes" id="UP001642409">
    <property type="component" value="Unassembled WGS sequence"/>
</dbReference>
<name>A0AA86N538_9EUKA</name>
<dbReference type="CDD" id="cd00167">
    <property type="entry name" value="SANT"/>
    <property type="match status" value="1"/>
</dbReference>
<organism evidence="1">
    <name type="scientific">Hexamita inflata</name>
    <dbReference type="NCBI Taxonomy" id="28002"/>
    <lineage>
        <taxon>Eukaryota</taxon>
        <taxon>Metamonada</taxon>
        <taxon>Diplomonadida</taxon>
        <taxon>Hexamitidae</taxon>
        <taxon>Hexamitinae</taxon>
        <taxon>Hexamita</taxon>
    </lineage>
</organism>
<gene>
    <name evidence="1" type="ORF">HINF_LOCUS655</name>
    <name evidence="2" type="ORF">HINF_LOCUS77059</name>
</gene>
<dbReference type="AlphaFoldDB" id="A0AA86N538"/>
<dbReference type="EMBL" id="CATOUU010000013">
    <property type="protein sequence ID" value="CAI9913010.1"/>
    <property type="molecule type" value="Genomic_DNA"/>
</dbReference>